<keyword evidence="6" id="KW-0067">ATP-binding</keyword>
<dbReference type="GO" id="GO:0046656">
    <property type="term" value="P:folic acid biosynthetic process"/>
    <property type="evidence" value="ECO:0007669"/>
    <property type="project" value="UniProtKB-KW"/>
</dbReference>
<name>A0A5J4KV56_9ZZZZ</name>
<sequence length="153" mass="17715">MAIIYIGIGSNMGDRQANCMRAIDKLKDKGITIKKMSSMYETKPWGLEEQPDFINMVVEAETVLLPEELLSTLKEVEEELGRQKTVKWGPRIIDLDILFYDDDIIDMQHLHIPHLLLHKRDFVLLPMVEIAPDKVHPVLKKNIRQLKEELNNA</sequence>
<dbReference type="NCBIfam" id="TIGR01498">
    <property type="entry name" value="folK"/>
    <property type="match status" value="1"/>
</dbReference>
<dbReference type="GO" id="GO:0016301">
    <property type="term" value="F:kinase activity"/>
    <property type="evidence" value="ECO:0007669"/>
    <property type="project" value="UniProtKB-KW"/>
</dbReference>
<proteinExistence type="predicted"/>
<protein>
    <recommendedName>
        <fullName evidence="2">2-amino-4-hydroxy-6-hydroxymethyldihydropteridine diphosphokinase</fullName>
        <ecNumber evidence="2">2.7.6.3</ecNumber>
    </recommendedName>
</protein>
<comment type="caution">
    <text evidence="9">The sequence shown here is derived from an EMBL/GenBank/DDBJ whole genome shotgun (WGS) entry which is preliminary data.</text>
</comment>
<dbReference type="InterPro" id="IPR035907">
    <property type="entry name" value="Hppk_sf"/>
</dbReference>
<keyword evidence="5 9" id="KW-0418">Kinase</keyword>
<dbReference type="PANTHER" id="PTHR43071">
    <property type="entry name" value="2-AMINO-4-HYDROXY-6-HYDROXYMETHYLDIHYDROPTERIDINE PYROPHOSPHOKINASE"/>
    <property type="match status" value="1"/>
</dbReference>
<dbReference type="PROSITE" id="PS00794">
    <property type="entry name" value="HPPK"/>
    <property type="match status" value="1"/>
</dbReference>
<dbReference type="InterPro" id="IPR000550">
    <property type="entry name" value="Hppk"/>
</dbReference>
<keyword evidence="4" id="KW-0547">Nucleotide-binding</keyword>
<reference evidence="9" key="1">
    <citation type="submission" date="2019-10" db="EMBL/GenBank/DDBJ databases">
        <title>Metagenomic sequencing of thiosulfate-disproportionating enrichment culture.</title>
        <authorList>
            <person name="Umezawa K."/>
            <person name="Kojima H."/>
            <person name="Fukui M."/>
        </authorList>
    </citation>
    <scope>NUCLEOTIDE SEQUENCE</scope>
    <source>
        <strain evidence="9">45J</strain>
    </source>
</reference>
<dbReference type="EMBL" id="BLAB01000001">
    <property type="protein sequence ID" value="GER93478.1"/>
    <property type="molecule type" value="Genomic_DNA"/>
</dbReference>
<organism evidence="9">
    <name type="scientific">hot springs metagenome</name>
    <dbReference type="NCBI Taxonomy" id="433727"/>
    <lineage>
        <taxon>unclassified sequences</taxon>
        <taxon>metagenomes</taxon>
        <taxon>ecological metagenomes</taxon>
    </lineage>
</organism>
<evidence type="ECO:0000256" key="5">
    <source>
        <dbReference type="ARBA" id="ARBA00022777"/>
    </source>
</evidence>
<evidence type="ECO:0000256" key="1">
    <source>
        <dbReference type="ARBA" id="ARBA00005051"/>
    </source>
</evidence>
<dbReference type="CDD" id="cd00483">
    <property type="entry name" value="HPPK"/>
    <property type="match status" value="1"/>
</dbReference>
<evidence type="ECO:0000256" key="7">
    <source>
        <dbReference type="ARBA" id="ARBA00022909"/>
    </source>
</evidence>
<accession>A0A5J4KV56</accession>
<dbReference type="PANTHER" id="PTHR43071:SF1">
    <property type="entry name" value="2-AMINO-4-HYDROXY-6-HYDROXYMETHYLDIHYDROPTERIDINE PYROPHOSPHOKINASE"/>
    <property type="match status" value="1"/>
</dbReference>
<keyword evidence="3" id="KW-0808">Transferase</keyword>
<dbReference type="Gene3D" id="3.30.70.560">
    <property type="entry name" value="7,8-Dihydro-6-hydroxymethylpterin-pyrophosphokinase HPPK"/>
    <property type="match status" value="1"/>
</dbReference>
<evidence type="ECO:0000256" key="4">
    <source>
        <dbReference type="ARBA" id="ARBA00022741"/>
    </source>
</evidence>
<feature type="domain" description="7,8-dihydro-6-hydroxymethylpterin-pyrophosphokinase" evidence="8">
    <location>
        <begin position="87"/>
        <end position="98"/>
    </location>
</feature>
<dbReference type="EC" id="2.7.6.3" evidence="2"/>
<evidence type="ECO:0000256" key="6">
    <source>
        <dbReference type="ARBA" id="ARBA00022840"/>
    </source>
</evidence>
<dbReference type="SUPFAM" id="SSF55083">
    <property type="entry name" value="6-hydroxymethyl-7,8-dihydropterin pyrophosphokinase, HPPK"/>
    <property type="match status" value="1"/>
</dbReference>
<keyword evidence="7" id="KW-0289">Folate biosynthesis</keyword>
<dbReference type="GO" id="GO:0046654">
    <property type="term" value="P:tetrahydrofolate biosynthetic process"/>
    <property type="evidence" value="ECO:0007669"/>
    <property type="project" value="UniProtKB-UniPathway"/>
</dbReference>
<evidence type="ECO:0000259" key="8">
    <source>
        <dbReference type="PROSITE" id="PS00794"/>
    </source>
</evidence>
<comment type="pathway">
    <text evidence="1">Cofactor biosynthesis; tetrahydrofolate biosynthesis; 2-amino-4-hydroxy-6-hydroxymethyl-7,8-dihydropteridine diphosphate from 7,8-dihydroneopterin triphosphate: step 4/4.</text>
</comment>
<dbReference type="GO" id="GO:0005524">
    <property type="term" value="F:ATP binding"/>
    <property type="evidence" value="ECO:0007669"/>
    <property type="project" value="UniProtKB-KW"/>
</dbReference>
<evidence type="ECO:0000313" key="9">
    <source>
        <dbReference type="EMBL" id="GER93478.1"/>
    </source>
</evidence>
<dbReference type="Pfam" id="PF01288">
    <property type="entry name" value="HPPK"/>
    <property type="match status" value="1"/>
</dbReference>
<dbReference type="GO" id="GO:0003848">
    <property type="term" value="F:2-amino-4-hydroxy-6-hydroxymethyldihydropteridine diphosphokinase activity"/>
    <property type="evidence" value="ECO:0007669"/>
    <property type="project" value="UniProtKB-EC"/>
</dbReference>
<dbReference type="AlphaFoldDB" id="A0A5J4KV56"/>
<gene>
    <name evidence="9" type="ORF">A45J_1219</name>
</gene>
<dbReference type="UniPathway" id="UPA00077">
    <property type="reaction ID" value="UER00155"/>
</dbReference>
<evidence type="ECO:0000256" key="3">
    <source>
        <dbReference type="ARBA" id="ARBA00022679"/>
    </source>
</evidence>
<evidence type="ECO:0000256" key="2">
    <source>
        <dbReference type="ARBA" id="ARBA00013253"/>
    </source>
</evidence>